<comment type="caution">
    <text evidence="5">The sequence shown here is derived from an EMBL/GenBank/DDBJ whole genome shotgun (WGS) entry which is preliminary data.</text>
</comment>
<dbReference type="PANTHER" id="PTHR11639:SF26">
    <property type="entry name" value="CORNULIN"/>
    <property type="match status" value="1"/>
</dbReference>
<dbReference type="SUPFAM" id="SSF47473">
    <property type="entry name" value="EF-hand"/>
    <property type="match status" value="1"/>
</dbReference>
<feature type="compositionally biased region" description="Polar residues" evidence="3">
    <location>
        <begin position="313"/>
        <end position="342"/>
    </location>
</feature>
<dbReference type="Proteomes" id="UP001177744">
    <property type="component" value="Unassembled WGS sequence"/>
</dbReference>
<dbReference type="InterPro" id="IPR034325">
    <property type="entry name" value="S-100_dom"/>
</dbReference>
<proteinExistence type="predicted"/>
<dbReference type="PANTHER" id="PTHR11639">
    <property type="entry name" value="S100 CALCIUM-BINDING PROTEIN"/>
    <property type="match status" value="1"/>
</dbReference>
<feature type="compositionally biased region" description="Polar residues" evidence="3">
    <location>
        <begin position="257"/>
        <end position="274"/>
    </location>
</feature>
<dbReference type="InterPro" id="IPR002048">
    <property type="entry name" value="EF_hand_dom"/>
</dbReference>
<evidence type="ECO:0000256" key="3">
    <source>
        <dbReference type="SAM" id="MobiDB-lite"/>
    </source>
</evidence>
<reference evidence="5" key="1">
    <citation type="submission" date="2023-06" db="EMBL/GenBank/DDBJ databases">
        <title>Reference genome for the Northern bat (Eptesicus nilssonii), a most northern bat species.</title>
        <authorList>
            <person name="Laine V.N."/>
            <person name="Pulliainen A.T."/>
            <person name="Lilley T.M."/>
        </authorList>
    </citation>
    <scope>NUCLEOTIDE SEQUENCE</scope>
    <source>
        <strain evidence="5">BLF_Eptnil</strain>
        <tissue evidence="5">Kidney</tissue>
    </source>
</reference>
<feature type="region of interest" description="Disordered" evidence="3">
    <location>
        <begin position="91"/>
        <end position="388"/>
    </location>
</feature>
<dbReference type="PROSITE" id="PS50222">
    <property type="entry name" value="EF_HAND_2"/>
    <property type="match status" value="1"/>
</dbReference>
<keyword evidence="1" id="KW-0479">Metal-binding</keyword>
<feature type="compositionally biased region" description="Low complexity" evidence="3">
    <location>
        <begin position="172"/>
        <end position="184"/>
    </location>
</feature>
<dbReference type="GO" id="GO:1902808">
    <property type="term" value="P:positive regulation of cell cycle G1/S phase transition"/>
    <property type="evidence" value="ECO:0007669"/>
    <property type="project" value="TreeGrafter"/>
</dbReference>
<dbReference type="SMART" id="SM00054">
    <property type="entry name" value="EFh"/>
    <property type="match status" value="1"/>
</dbReference>
<feature type="domain" description="EF-hand" evidence="4">
    <location>
        <begin position="49"/>
        <end position="84"/>
    </location>
</feature>
<protein>
    <recommendedName>
        <fullName evidence="4">EF-hand domain-containing protein</fullName>
    </recommendedName>
</protein>
<dbReference type="InterPro" id="IPR011992">
    <property type="entry name" value="EF-hand-dom_pair"/>
</dbReference>
<dbReference type="GO" id="GO:0051896">
    <property type="term" value="P:regulation of phosphatidylinositol 3-kinase/protein kinase B signal transduction"/>
    <property type="evidence" value="ECO:0007669"/>
    <property type="project" value="TreeGrafter"/>
</dbReference>
<dbReference type="Gene3D" id="1.10.238.10">
    <property type="entry name" value="EF-hand"/>
    <property type="match status" value="1"/>
</dbReference>
<dbReference type="GO" id="GO:0005615">
    <property type="term" value="C:extracellular space"/>
    <property type="evidence" value="ECO:0007669"/>
    <property type="project" value="TreeGrafter"/>
</dbReference>
<dbReference type="CDD" id="cd00213">
    <property type="entry name" value="S-100"/>
    <property type="match status" value="1"/>
</dbReference>
<feature type="region of interest" description="Disordered" evidence="3">
    <location>
        <begin position="400"/>
        <end position="419"/>
    </location>
</feature>
<dbReference type="SMART" id="SM01394">
    <property type="entry name" value="S_100"/>
    <property type="match status" value="1"/>
</dbReference>
<evidence type="ECO:0000256" key="1">
    <source>
        <dbReference type="ARBA" id="ARBA00022723"/>
    </source>
</evidence>
<dbReference type="GO" id="GO:0046914">
    <property type="term" value="F:transition metal ion binding"/>
    <property type="evidence" value="ECO:0007669"/>
    <property type="project" value="InterPro"/>
</dbReference>
<name>A0AA40HD21_CNENI</name>
<organism evidence="5 6">
    <name type="scientific">Cnephaeus nilssonii</name>
    <name type="common">Northern bat</name>
    <name type="synonym">Eptesicus nilssonii</name>
    <dbReference type="NCBI Taxonomy" id="3371016"/>
    <lineage>
        <taxon>Eukaryota</taxon>
        <taxon>Metazoa</taxon>
        <taxon>Chordata</taxon>
        <taxon>Craniata</taxon>
        <taxon>Vertebrata</taxon>
        <taxon>Euteleostomi</taxon>
        <taxon>Mammalia</taxon>
        <taxon>Eutheria</taxon>
        <taxon>Laurasiatheria</taxon>
        <taxon>Chiroptera</taxon>
        <taxon>Yangochiroptera</taxon>
        <taxon>Vespertilionidae</taxon>
        <taxon>Cnephaeus</taxon>
    </lineage>
</organism>
<dbReference type="AlphaFoldDB" id="A0AA40HD21"/>
<feature type="compositionally biased region" description="Polar residues" evidence="3">
    <location>
        <begin position="355"/>
        <end position="372"/>
    </location>
</feature>
<feature type="compositionally biased region" description="Low complexity" evidence="3">
    <location>
        <begin position="219"/>
        <end position="234"/>
    </location>
</feature>
<evidence type="ECO:0000313" key="6">
    <source>
        <dbReference type="Proteomes" id="UP001177744"/>
    </source>
</evidence>
<evidence type="ECO:0000256" key="2">
    <source>
        <dbReference type="ARBA" id="ARBA00022837"/>
    </source>
</evidence>
<dbReference type="GO" id="GO:0005509">
    <property type="term" value="F:calcium ion binding"/>
    <property type="evidence" value="ECO:0007669"/>
    <property type="project" value="InterPro"/>
</dbReference>
<keyword evidence="2" id="KW-0106">Calcium</keyword>
<feature type="compositionally biased region" description="Polar residues" evidence="3">
    <location>
        <begin position="204"/>
        <end position="214"/>
    </location>
</feature>
<dbReference type="EMBL" id="JAULJE010000022">
    <property type="protein sequence ID" value="KAK1329021.1"/>
    <property type="molecule type" value="Genomic_DNA"/>
</dbReference>
<dbReference type="GO" id="GO:0048306">
    <property type="term" value="F:calcium-dependent protein binding"/>
    <property type="evidence" value="ECO:0007669"/>
    <property type="project" value="TreeGrafter"/>
</dbReference>
<dbReference type="GO" id="GO:0071345">
    <property type="term" value="P:cellular response to cytokine stimulus"/>
    <property type="evidence" value="ECO:0007669"/>
    <property type="project" value="TreeGrafter"/>
</dbReference>
<evidence type="ECO:0000313" key="5">
    <source>
        <dbReference type="EMBL" id="KAK1329021.1"/>
    </source>
</evidence>
<accession>A0AA40HD21</accession>
<dbReference type="PROSITE" id="PS00018">
    <property type="entry name" value="EF_HAND_1"/>
    <property type="match status" value="1"/>
</dbReference>
<sequence length="435" mass="47281">MPQLLRNINGIIDAFQRYARTEGNCMVLTRGELKRLLEQELADVIVKPHDPATVDEVLRLLDEDHTGTVEFKEFLVLVFKVAQACFKTLSEGPEGACGSQESGSFPRGASAELGEGQRSVTEVGGVGEGQLTRMGSTHPRDRRERASRHKRGARGAQPESGRRPESSDQRVGAGETTQAGATQTMEWDRSQMSQVATRGHIQIPTGSHTQTVQQDRSHQTGSTSTQSTHGQTRGTDTHTQDRSQMSQVATGGHAQIPTGSHTQQGQEPTRQEGTSPDRKHQHPARVHPWPNQGLRPTQDRSQMSQPRRHAQTHAGSHTQTAQQDRSQTGAREQGQTQTQSGSCEAEETVPGGQAQAGTSTPTGRQDGSSTHPGGSVAGGQDEREPLVVKEEWVDDQAREAVIGRQDQGSLHTAQPEGKRELTARGLYSYFTSNKP</sequence>
<dbReference type="Pfam" id="PF01023">
    <property type="entry name" value="S_100"/>
    <property type="match status" value="1"/>
</dbReference>
<keyword evidence="6" id="KW-1185">Reference proteome</keyword>
<evidence type="ECO:0000259" key="4">
    <source>
        <dbReference type="PROSITE" id="PS50222"/>
    </source>
</evidence>
<gene>
    <name evidence="5" type="ORF">QTO34_011192</name>
</gene>
<dbReference type="InterPro" id="IPR018247">
    <property type="entry name" value="EF_Hand_1_Ca_BS"/>
</dbReference>
<dbReference type="InterPro" id="IPR013787">
    <property type="entry name" value="S100_Ca-bd_sub"/>
</dbReference>